<comment type="cofactor">
    <cofactor evidence="1 6">
        <name>FAD</name>
        <dbReference type="ChEBI" id="CHEBI:57692"/>
    </cofactor>
</comment>
<dbReference type="InterPro" id="IPR009100">
    <property type="entry name" value="AcylCoA_DH/oxidase_NM_dom_sf"/>
</dbReference>
<dbReference type="InterPro" id="IPR037069">
    <property type="entry name" value="AcylCoA_DH/ox_N_sf"/>
</dbReference>
<keyword evidence="4 6" id="KW-0274">FAD</keyword>
<gene>
    <name evidence="10" type="ORF">JF922_21910</name>
</gene>
<dbReference type="InterPro" id="IPR036250">
    <property type="entry name" value="AcylCo_DH-like_C"/>
</dbReference>
<feature type="domain" description="Acyl-CoA dehydrogenase/oxidase C-terminal" evidence="7">
    <location>
        <begin position="229"/>
        <end position="378"/>
    </location>
</feature>
<proteinExistence type="inferred from homology"/>
<feature type="domain" description="Acyl-CoA dehydrogenase/oxidase N-terminal" evidence="9">
    <location>
        <begin position="7"/>
        <end position="118"/>
    </location>
</feature>
<dbReference type="Pfam" id="PF00441">
    <property type="entry name" value="Acyl-CoA_dh_1"/>
    <property type="match status" value="1"/>
</dbReference>
<dbReference type="PANTHER" id="PTHR43884">
    <property type="entry name" value="ACYL-COA DEHYDROGENASE"/>
    <property type="match status" value="1"/>
</dbReference>
<dbReference type="InterPro" id="IPR013786">
    <property type="entry name" value="AcylCoA_DH/ox_N"/>
</dbReference>
<keyword evidence="11" id="KW-1185">Reference proteome</keyword>
<dbReference type="FunFam" id="2.40.110.10:FF:000001">
    <property type="entry name" value="Acyl-CoA dehydrogenase, mitochondrial"/>
    <property type="match status" value="1"/>
</dbReference>
<evidence type="ECO:0000256" key="4">
    <source>
        <dbReference type="ARBA" id="ARBA00022827"/>
    </source>
</evidence>
<sequence>MRLEPGPDHCALRDAVREFAQSIVKEHAAEVDRDHRFPSEAVAAAAQLDLMGMLVPSRYGGAGLDHLGFTICVEELAQACASTAVIVDVHNSVATEPIVLFGSEEQKRSWLPRLASGEVLGAFALTEPAAGSDAASLETVARRHGAEWVLSGRKVFITNVGLAGMYLVFARTGPGDRAAGISAFIVPADTEGVQVGQVFDKMGLHGSATGELVLEEARVPYANLLDAEGGGFRIAMRALDSGRIGISGQAMGIAAAAVAEATGHAREREQFGRPVGTFEGVAFMLADMATTLLAGRQMAYNAAALCSAGKPFTREAAMAKLFCTDGAMTIATDALQVAGGDGYVVDNPFERHFRDAKALQIYEGTNQVQRVVIARRLLA</sequence>
<dbReference type="Pfam" id="PF02770">
    <property type="entry name" value="Acyl-CoA_dh_M"/>
    <property type="match status" value="1"/>
</dbReference>
<dbReference type="Gene3D" id="1.10.540.10">
    <property type="entry name" value="Acyl-CoA dehydrogenase/oxidase, N-terminal domain"/>
    <property type="match status" value="1"/>
</dbReference>
<evidence type="ECO:0000259" key="9">
    <source>
        <dbReference type="Pfam" id="PF02771"/>
    </source>
</evidence>
<evidence type="ECO:0000256" key="3">
    <source>
        <dbReference type="ARBA" id="ARBA00022630"/>
    </source>
</evidence>
<feature type="domain" description="Acyl-CoA oxidase/dehydrogenase middle" evidence="8">
    <location>
        <begin position="122"/>
        <end position="216"/>
    </location>
</feature>
<name>A0A934N9Q6_9BACT</name>
<dbReference type="InterPro" id="IPR009075">
    <property type="entry name" value="AcylCo_DH/oxidase_C"/>
</dbReference>
<dbReference type="GO" id="GO:0016627">
    <property type="term" value="F:oxidoreductase activity, acting on the CH-CH group of donors"/>
    <property type="evidence" value="ECO:0007669"/>
    <property type="project" value="UniProtKB-ARBA"/>
</dbReference>
<comment type="caution">
    <text evidence="10">The sequence shown here is derived from an EMBL/GenBank/DDBJ whole genome shotgun (WGS) entry which is preliminary data.</text>
</comment>
<evidence type="ECO:0000256" key="5">
    <source>
        <dbReference type="ARBA" id="ARBA00023002"/>
    </source>
</evidence>
<dbReference type="SUPFAM" id="SSF47203">
    <property type="entry name" value="Acyl-CoA dehydrogenase C-terminal domain-like"/>
    <property type="match status" value="1"/>
</dbReference>
<dbReference type="SUPFAM" id="SSF56645">
    <property type="entry name" value="Acyl-CoA dehydrogenase NM domain-like"/>
    <property type="match status" value="1"/>
</dbReference>
<evidence type="ECO:0000256" key="2">
    <source>
        <dbReference type="ARBA" id="ARBA00009347"/>
    </source>
</evidence>
<dbReference type="InterPro" id="IPR006089">
    <property type="entry name" value="Acyl-CoA_DH_CS"/>
</dbReference>
<dbReference type="EMBL" id="JAEKNR010000217">
    <property type="protein sequence ID" value="MBJ7600711.1"/>
    <property type="molecule type" value="Genomic_DNA"/>
</dbReference>
<organism evidence="10 11">
    <name type="scientific">Candidatus Nephthysia bennettiae</name>
    <dbReference type="NCBI Taxonomy" id="3127016"/>
    <lineage>
        <taxon>Bacteria</taxon>
        <taxon>Bacillati</taxon>
        <taxon>Candidatus Dormiibacterota</taxon>
        <taxon>Candidatus Dormibacteria</taxon>
        <taxon>Candidatus Dormibacterales</taxon>
        <taxon>Candidatus Dormibacteraceae</taxon>
        <taxon>Candidatus Nephthysia</taxon>
    </lineage>
</organism>
<dbReference type="PIRSF" id="PIRSF016578">
    <property type="entry name" value="HsaA"/>
    <property type="match status" value="1"/>
</dbReference>
<dbReference type="Proteomes" id="UP000612893">
    <property type="component" value="Unassembled WGS sequence"/>
</dbReference>
<evidence type="ECO:0000259" key="7">
    <source>
        <dbReference type="Pfam" id="PF00441"/>
    </source>
</evidence>
<protein>
    <submittedName>
        <fullName evidence="10">Acyl-CoA dehydrogenase family protein</fullName>
    </submittedName>
</protein>
<dbReference type="PANTHER" id="PTHR43884:SF12">
    <property type="entry name" value="ISOVALERYL-COA DEHYDROGENASE, MITOCHONDRIAL-RELATED"/>
    <property type="match status" value="1"/>
</dbReference>
<keyword evidence="5 6" id="KW-0560">Oxidoreductase</keyword>
<dbReference type="InterPro" id="IPR046373">
    <property type="entry name" value="Acyl-CoA_Oxase/DH_mid-dom_sf"/>
</dbReference>
<dbReference type="Gene3D" id="1.20.140.10">
    <property type="entry name" value="Butyryl-CoA Dehydrogenase, subunit A, domain 3"/>
    <property type="match status" value="1"/>
</dbReference>
<evidence type="ECO:0000256" key="6">
    <source>
        <dbReference type="RuleBase" id="RU362125"/>
    </source>
</evidence>
<dbReference type="PROSITE" id="PS00073">
    <property type="entry name" value="ACYL_COA_DH_2"/>
    <property type="match status" value="1"/>
</dbReference>
<evidence type="ECO:0000259" key="8">
    <source>
        <dbReference type="Pfam" id="PF02770"/>
    </source>
</evidence>
<dbReference type="FunFam" id="1.10.540.10:FF:000002">
    <property type="entry name" value="Acyl-CoA dehydrogenase FadE19"/>
    <property type="match status" value="1"/>
</dbReference>
<dbReference type="InterPro" id="IPR006091">
    <property type="entry name" value="Acyl-CoA_Oxase/DH_mid-dom"/>
</dbReference>
<dbReference type="AlphaFoldDB" id="A0A934N9Q6"/>
<dbReference type="FunFam" id="1.20.140.10:FF:000004">
    <property type="entry name" value="Acyl-CoA dehydrogenase FadE25"/>
    <property type="match status" value="1"/>
</dbReference>
<evidence type="ECO:0000256" key="1">
    <source>
        <dbReference type="ARBA" id="ARBA00001974"/>
    </source>
</evidence>
<dbReference type="PROSITE" id="PS00072">
    <property type="entry name" value="ACYL_COA_DH_1"/>
    <property type="match status" value="1"/>
</dbReference>
<dbReference type="Gene3D" id="2.40.110.10">
    <property type="entry name" value="Butyryl-CoA Dehydrogenase, subunit A, domain 2"/>
    <property type="match status" value="1"/>
</dbReference>
<dbReference type="Pfam" id="PF02771">
    <property type="entry name" value="Acyl-CoA_dh_N"/>
    <property type="match status" value="1"/>
</dbReference>
<accession>A0A934N9Q6</accession>
<reference evidence="10" key="1">
    <citation type="submission" date="2020-10" db="EMBL/GenBank/DDBJ databases">
        <title>Ca. Dormibacterota MAGs.</title>
        <authorList>
            <person name="Montgomery K."/>
        </authorList>
    </citation>
    <scope>NUCLEOTIDE SEQUENCE [LARGE SCALE GENOMIC DNA]</scope>
    <source>
        <strain evidence="10">SC8812_S17_10</strain>
    </source>
</reference>
<evidence type="ECO:0000313" key="11">
    <source>
        <dbReference type="Proteomes" id="UP000612893"/>
    </source>
</evidence>
<dbReference type="RefSeq" id="WP_338204660.1">
    <property type="nucleotide sequence ID" value="NZ_JAEKNR010000217.1"/>
</dbReference>
<keyword evidence="3 6" id="KW-0285">Flavoprotein</keyword>
<evidence type="ECO:0000313" key="10">
    <source>
        <dbReference type="EMBL" id="MBJ7600711.1"/>
    </source>
</evidence>
<comment type="similarity">
    <text evidence="2 6">Belongs to the acyl-CoA dehydrogenase family.</text>
</comment>